<dbReference type="InterPro" id="IPR036259">
    <property type="entry name" value="MFS_trans_sf"/>
</dbReference>
<feature type="transmembrane region" description="Helical" evidence="6">
    <location>
        <begin position="108"/>
        <end position="130"/>
    </location>
</feature>
<keyword evidence="3 6" id="KW-0812">Transmembrane</keyword>
<name>A0A1J4KPZ0_9EUKA</name>
<evidence type="ECO:0000256" key="5">
    <source>
        <dbReference type="ARBA" id="ARBA00023136"/>
    </source>
</evidence>
<sequence length="469" mass="52663">MSAYTDILNDFPGFEDLTGEHSDWVPLAKRDHLPLYHIAGICFPIFSYQVATSLEFSLFTPLMSQVFNIPKTIITVIWALLQICPFVTYPLVNYYSDRKISKFGRRKIFILFGQIGIMINFILLYVSEYFGLSHAFYAPIIFLVSFIGLHISISLVQGPSHCLLNEIIPPHQKSQAKAVGTVFYYTGAICTYLFGGMEIGYYLEGTFTNDEVLIIICILFVLISLIISMISIKEEEISEIINNNEKPFEAILFALKNTPKPISRISLIYLLSWFSYFPIVVLTTNFLSTIIYDKNDSASYEDGKSFGMIVLAFSQMISLVYSFFHPKITRKFGLKIIYMLSMVLLSFLLIPLSFIKHRYAILVLIGMTGISSVVFRSVPFSIVKIVVPNEQVSTYNHVLLAFATSGQQASMVLVCSGLGMLINSYGVLISLGCVGASLSALFSNWMIVPNPTHFDQDSGNKNSIDDHSL</sequence>
<evidence type="ECO:0000313" key="7">
    <source>
        <dbReference type="EMBL" id="OHT13359.1"/>
    </source>
</evidence>
<feature type="transmembrane region" description="Helical" evidence="6">
    <location>
        <begin position="267"/>
        <end position="292"/>
    </location>
</feature>
<dbReference type="AlphaFoldDB" id="A0A1J4KPZ0"/>
<gene>
    <name evidence="7" type="ORF">TRFO_16437</name>
</gene>
<dbReference type="EMBL" id="MLAK01000533">
    <property type="protein sequence ID" value="OHT13359.1"/>
    <property type="molecule type" value="Genomic_DNA"/>
</dbReference>
<feature type="transmembrane region" description="Helical" evidence="6">
    <location>
        <begin position="136"/>
        <end position="157"/>
    </location>
</feature>
<keyword evidence="4 6" id="KW-1133">Transmembrane helix</keyword>
<dbReference type="OrthoDB" id="28755at2759"/>
<feature type="transmembrane region" description="Helical" evidence="6">
    <location>
        <begin position="399"/>
        <end position="422"/>
    </location>
</feature>
<dbReference type="RefSeq" id="XP_068366495.1">
    <property type="nucleotide sequence ID" value="XM_068498973.1"/>
</dbReference>
<keyword evidence="8" id="KW-1185">Reference proteome</keyword>
<dbReference type="InterPro" id="IPR011701">
    <property type="entry name" value="MFS"/>
</dbReference>
<evidence type="ECO:0000256" key="2">
    <source>
        <dbReference type="ARBA" id="ARBA00022448"/>
    </source>
</evidence>
<dbReference type="PANTHER" id="PTHR19432">
    <property type="entry name" value="SUGAR TRANSPORTER"/>
    <property type="match status" value="1"/>
</dbReference>
<feature type="transmembrane region" description="Helical" evidence="6">
    <location>
        <begin position="72"/>
        <end position="96"/>
    </location>
</feature>
<feature type="transmembrane region" description="Helical" evidence="6">
    <location>
        <begin position="33"/>
        <end position="52"/>
    </location>
</feature>
<dbReference type="Gene3D" id="1.20.1250.20">
    <property type="entry name" value="MFS general substrate transporter like domains"/>
    <property type="match status" value="1"/>
</dbReference>
<evidence type="ECO:0000313" key="8">
    <source>
        <dbReference type="Proteomes" id="UP000179807"/>
    </source>
</evidence>
<proteinExistence type="predicted"/>
<dbReference type="SUPFAM" id="SSF103473">
    <property type="entry name" value="MFS general substrate transporter"/>
    <property type="match status" value="1"/>
</dbReference>
<evidence type="ECO:0000256" key="6">
    <source>
        <dbReference type="SAM" id="Phobius"/>
    </source>
</evidence>
<keyword evidence="5 6" id="KW-0472">Membrane</keyword>
<dbReference type="Proteomes" id="UP000179807">
    <property type="component" value="Unassembled WGS sequence"/>
</dbReference>
<evidence type="ECO:0000256" key="1">
    <source>
        <dbReference type="ARBA" id="ARBA00004141"/>
    </source>
</evidence>
<protein>
    <submittedName>
        <fullName evidence="7">Major facilitator superfamily transporter</fullName>
    </submittedName>
</protein>
<feature type="transmembrane region" description="Helical" evidence="6">
    <location>
        <begin position="361"/>
        <end position="387"/>
    </location>
</feature>
<dbReference type="PANTHER" id="PTHR19432:SF26">
    <property type="entry name" value="MAJOR FACILITATOR SUPERFAMILY (MFS) PROFILE DOMAIN-CONTAINING PROTEIN"/>
    <property type="match status" value="1"/>
</dbReference>
<dbReference type="VEuPathDB" id="TrichDB:TRFO_16437"/>
<evidence type="ECO:0000256" key="4">
    <source>
        <dbReference type="ARBA" id="ARBA00022989"/>
    </source>
</evidence>
<dbReference type="GO" id="GO:0016020">
    <property type="term" value="C:membrane"/>
    <property type="evidence" value="ECO:0007669"/>
    <property type="project" value="UniProtKB-SubCell"/>
</dbReference>
<feature type="transmembrane region" description="Helical" evidence="6">
    <location>
        <begin position="428"/>
        <end position="448"/>
    </location>
</feature>
<dbReference type="GO" id="GO:0008506">
    <property type="term" value="F:sucrose:proton symporter activity"/>
    <property type="evidence" value="ECO:0007669"/>
    <property type="project" value="TreeGrafter"/>
</dbReference>
<reference evidence="7" key="1">
    <citation type="submission" date="2016-10" db="EMBL/GenBank/DDBJ databases">
        <authorList>
            <person name="Benchimol M."/>
            <person name="Almeida L.G."/>
            <person name="Vasconcelos A.T."/>
            <person name="Perreira-Neves A."/>
            <person name="Rosa I.A."/>
            <person name="Tasca T."/>
            <person name="Bogo M.R."/>
            <person name="de Souza W."/>
        </authorList>
    </citation>
    <scope>NUCLEOTIDE SEQUENCE [LARGE SCALE GENOMIC DNA]</scope>
    <source>
        <strain evidence="7">K</strain>
    </source>
</reference>
<feature type="transmembrane region" description="Helical" evidence="6">
    <location>
        <begin position="336"/>
        <end position="355"/>
    </location>
</feature>
<organism evidence="7 8">
    <name type="scientific">Tritrichomonas foetus</name>
    <dbReference type="NCBI Taxonomy" id="1144522"/>
    <lineage>
        <taxon>Eukaryota</taxon>
        <taxon>Metamonada</taxon>
        <taxon>Parabasalia</taxon>
        <taxon>Tritrichomonadida</taxon>
        <taxon>Tritrichomonadidae</taxon>
        <taxon>Tritrichomonas</taxon>
    </lineage>
</organism>
<dbReference type="Pfam" id="PF07690">
    <property type="entry name" value="MFS_1"/>
    <property type="match status" value="1"/>
</dbReference>
<feature type="transmembrane region" description="Helical" evidence="6">
    <location>
        <begin position="212"/>
        <end position="232"/>
    </location>
</feature>
<accession>A0A1J4KPZ0</accession>
<keyword evidence="2" id="KW-0813">Transport</keyword>
<comment type="subcellular location">
    <subcellularLocation>
        <location evidence="1">Membrane</location>
        <topology evidence="1">Multi-pass membrane protein</topology>
    </subcellularLocation>
</comment>
<feature type="transmembrane region" description="Helical" evidence="6">
    <location>
        <begin position="304"/>
        <end position="324"/>
    </location>
</feature>
<comment type="caution">
    <text evidence="7">The sequence shown here is derived from an EMBL/GenBank/DDBJ whole genome shotgun (WGS) entry which is preliminary data.</text>
</comment>
<feature type="transmembrane region" description="Helical" evidence="6">
    <location>
        <begin position="178"/>
        <end position="200"/>
    </location>
</feature>
<dbReference type="GeneID" id="94833677"/>
<evidence type="ECO:0000256" key="3">
    <source>
        <dbReference type="ARBA" id="ARBA00022692"/>
    </source>
</evidence>